<organism evidence="1 2">
    <name type="scientific">Brachionus plicatilis</name>
    <name type="common">Marine rotifer</name>
    <name type="synonym">Brachionus muelleri</name>
    <dbReference type="NCBI Taxonomy" id="10195"/>
    <lineage>
        <taxon>Eukaryota</taxon>
        <taxon>Metazoa</taxon>
        <taxon>Spiralia</taxon>
        <taxon>Gnathifera</taxon>
        <taxon>Rotifera</taxon>
        <taxon>Eurotatoria</taxon>
        <taxon>Monogononta</taxon>
        <taxon>Pseudotrocha</taxon>
        <taxon>Ploima</taxon>
        <taxon>Brachionidae</taxon>
        <taxon>Brachionus</taxon>
    </lineage>
</organism>
<comment type="caution">
    <text evidence="1">The sequence shown here is derived from an EMBL/GenBank/DDBJ whole genome shotgun (WGS) entry which is preliminary data.</text>
</comment>
<dbReference type="EMBL" id="REGN01012590">
    <property type="protein sequence ID" value="RMZ95100.1"/>
    <property type="molecule type" value="Genomic_DNA"/>
</dbReference>
<name>A0A3M7P8K7_BRAPC</name>
<reference evidence="1 2" key="1">
    <citation type="journal article" date="2018" name="Sci. Rep.">
        <title>Genomic signatures of local adaptation to the degree of environmental predictability in rotifers.</title>
        <authorList>
            <person name="Franch-Gras L."/>
            <person name="Hahn C."/>
            <person name="Garcia-Roger E.M."/>
            <person name="Carmona M.J."/>
            <person name="Serra M."/>
            <person name="Gomez A."/>
        </authorList>
    </citation>
    <scope>NUCLEOTIDE SEQUENCE [LARGE SCALE GENOMIC DNA]</scope>
    <source>
        <strain evidence="1">HYR1</strain>
    </source>
</reference>
<evidence type="ECO:0000313" key="1">
    <source>
        <dbReference type="EMBL" id="RMZ95100.1"/>
    </source>
</evidence>
<gene>
    <name evidence="1" type="ORF">BpHYR1_021104</name>
</gene>
<keyword evidence="2" id="KW-1185">Reference proteome</keyword>
<protein>
    <submittedName>
        <fullName evidence="1">Uncharacterized protein</fullName>
    </submittedName>
</protein>
<dbReference type="AlphaFoldDB" id="A0A3M7P8K7"/>
<sequence length="83" mass="9651">MRDARSKKFCASTIQDNVSRDQIKIQQCQHTLSNYVAVYLQISSRWSCILRDSISHNTKNKINFKNKICHALGANARYIYTNK</sequence>
<accession>A0A3M7P8K7</accession>
<proteinExistence type="predicted"/>
<dbReference type="Proteomes" id="UP000276133">
    <property type="component" value="Unassembled WGS sequence"/>
</dbReference>
<evidence type="ECO:0000313" key="2">
    <source>
        <dbReference type="Proteomes" id="UP000276133"/>
    </source>
</evidence>